<proteinExistence type="predicted"/>
<keyword evidence="3" id="KW-1185">Reference proteome</keyword>
<protein>
    <recommendedName>
        <fullName evidence="1">TPPC8 first Ig-like domain-containing protein</fullName>
    </recommendedName>
</protein>
<dbReference type="EMBL" id="JBFDAA010000008">
    <property type="protein sequence ID" value="KAL1129772.1"/>
    <property type="molecule type" value="Genomic_DNA"/>
</dbReference>
<dbReference type="Proteomes" id="UP001558652">
    <property type="component" value="Unassembled WGS sequence"/>
</dbReference>
<dbReference type="InterPro" id="IPR024420">
    <property type="entry name" value="TRAPP_III_complex_Trs85"/>
</dbReference>
<dbReference type="Pfam" id="PF24545">
    <property type="entry name" value="Ig_TPPC8_1st"/>
    <property type="match status" value="1"/>
</dbReference>
<comment type="caution">
    <text evidence="2">The sequence shown here is derived from an EMBL/GenBank/DDBJ whole genome shotgun (WGS) entry which is preliminary data.</text>
</comment>
<organism evidence="2 3">
    <name type="scientific">Ranatra chinensis</name>
    <dbReference type="NCBI Taxonomy" id="642074"/>
    <lineage>
        <taxon>Eukaryota</taxon>
        <taxon>Metazoa</taxon>
        <taxon>Ecdysozoa</taxon>
        <taxon>Arthropoda</taxon>
        <taxon>Hexapoda</taxon>
        <taxon>Insecta</taxon>
        <taxon>Pterygota</taxon>
        <taxon>Neoptera</taxon>
        <taxon>Paraneoptera</taxon>
        <taxon>Hemiptera</taxon>
        <taxon>Heteroptera</taxon>
        <taxon>Panheteroptera</taxon>
        <taxon>Nepomorpha</taxon>
        <taxon>Nepidae</taxon>
        <taxon>Ranatrinae</taxon>
        <taxon>Ranatra</taxon>
    </lineage>
</organism>
<evidence type="ECO:0000259" key="1">
    <source>
        <dbReference type="Pfam" id="PF24545"/>
    </source>
</evidence>
<evidence type="ECO:0000313" key="3">
    <source>
        <dbReference type="Proteomes" id="UP001558652"/>
    </source>
</evidence>
<dbReference type="AlphaFoldDB" id="A0ABD0YTC3"/>
<feature type="domain" description="TPPC8 first Ig-like" evidence="1">
    <location>
        <begin position="248"/>
        <end position="359"/>
    </location>
</feature>
<sequence>MAALSAFMSNNESISKKVIDYAEESITTYLNSCRMQQFATRATILSVECLKGKGLYGEAANQLIRMTSEDSDLRSAVLLEQAAYCFLHSQRPTMHRKYSFHMVFAGHRYSKAGHKHHSIRCYSQAYQVYENKCWSVAEDHINFTVGKQSSQLKLATNAVEAFSRLVTRSSRQSATQQQLFLKEYITTVQQLESDFGELKILAIPVIEYFSIQVLLGHPSSRGLSPNIINATGINFDNPNDHQNRSLDEGRWGKLEEKLVTFVQGMNTMVFKPTVELFTNKTNNSSSPVVVLGELVSLNIGLKNPLHIPIKLHNLHLSWSVIPEEGGMCQDNSQGSKAAVTDPISEITIEPESTRYVRYYFTINMPVYFPILQFLQIIYLVITEQFSNTLSYTVRYGSIRYLIHVLS</sequence>
<dbReference type="PANTHER" id="PTHR12975:SF6">
    <property type="entry name" value="TRAFFICKING PROTEIN PARTICLE COMPLEX SUBUNIT 8"/>
    <property type="match status" value="1"/>
</dbReference>
<gene>
    <name evidence="2" type="ORF">AAG570_012716</name>
</gene>
<name>A0ABD0YTC3_9HEMI</name>
<reference evidence="2 3" key="1">
    <citation type="submission" date="2024-07" db="EMBL/GenBank/DDBJ databases">
        <title>Chromosome-level genome assembly of the water stick insect Ranatra chinensis (Heteroptera: Nepidae).</title>
        <authorList>
            <person name="Liu X."/>
        </authorList>
    </citation>
    <scope>NUCLEOTIDE SEQUENCE [LARGE SCALE GENOMIC DNA]</scope>
    <source>
        <strain evidence="2">Cailab_2021Rc</strain>
        <tissue evidence="2">Muscle</tissue>
    </source>
</reference>
<accession>A0ABD0YTC3</accession>
<dbReference type="InterPro" id="IPR058541">
    <property type="entry name" value="Ig_TPPC8_1st"/>
</dbReference>
<dbReference type="PANTHER" id="PTHR12975">
    <property type="entry name" value="TRANSPORT PROTEIN TRAPP"/>
    <property type="match status" value="1"/>
</dbReference>
<evidence type="ECO:0000313" key="2">
    <source>
        <dbReference type="EMBL" id="KAL1129772.1"/>
    </source>
</evidence>